<gene>
    <name evidence="2" type="ORF">ACZ11_09840</name>
</gene>
<dbReference type="PATRIC" id="fig|582475.4.peg.1549"/>
<protein>
    <submittedName>
        <fullName evidence="2">Uncharacterized protein</fullName>
    </submittedName>
</protein>
<evidence type="ECO:0000256" key="1">
    <source>
        <dbReference type="SAM" id="Phobius"/>
    </source>
</evidence>
<keyword evidence="1" id="KW-0812">Transmembrane</keyword>
<reference evidence="3" key="1">
    <citation type="submission" date="2015-07" db="EMBL/GenBank/DDBJ databases">
        <authorList>
            <consortium name="Consortium for Microbial Forensics and Genomics (microFORGE)"/>
            <person name="Knight B.M."/>
            <person name="Roberts D.P."/>
            <person name="Lin D."/>
            <person name="Hari K."/>
            <person name="Fletcher J."/>
            <person name="Melcher U."/>
            <person name="Blagden T."/>
            <person name="Winegar R.A."/>
        </authorList>
    </citation>
    <scope>NUCLEOTIDE SEQUENCE [LARGE SCALE GENOMIC DNA]</scope>
    <source>
        <strain evidence="3">DSM 23493</strain>
    </source>
</reference>
<dbReference type="RefSeq" id="WP_049665668.1">
    <property type="nucleotide sequence ID" value="NZ_LFXJ01000005.1"/>
</dbReference>
<feature type="transmembrane region" description="Helical" evidence="1">
    <location>
        <begin position="42"/>
        <end position="59"/>
    </location>
</feature>
<evidence type="ECO:0000313" key="3">
    <source>
        <dbReference type="Proteomes" id="UP000037326"/>
    </source>
</evidence>
<feature type="transmembrane region" description="Helical" evidence="1">
    <location>
        <begin position="12"/>
        <end position="30"/>
    </location>
</feature>
<accession>A0A0K9FE00</accession>
<sequence length="65" mass="7351">MKTYSSIGKFIYWIGFFLFISGLATSLGPFDYNSLIPNKSVALIYISIGIAFMLSSNYLKNRIDQ</sequence>
<comment type="caution">
    <text evidence="2">The sequence shown here is derived from an EMBL/GenBank/DDBJ whole genome shotgun (WGS) entry which is preliminary data.</text>
</comment>
<dbReference type="GeneID" id="96598551"/>
<keyword evidence="1" id="KW-1133">Transmembrane helix</keyword>
<dbReference type="EMBL" id="LFXJ01000005">
    <property type="protein sequence ID" value="KMY32418.1"/>
    <property type="molecule type" value="Genomic_DNA"/>
</dbReference>
<organism evidence="2 3">
    <name type="scientific">Lysinibacillus xylanilyticus</name>
    <dbReference type="NCBI Taxonomy" id="582475"/>
    <lineage>
        <taxon>Bacteria</taxon>
        <taxon>Bacillati</taxon>
        <taxon>Bacillota</taxon>
        <taxon>Bacilli</taxon>
        <taxon>Bacillales</taxon>
        <taxon>Bacillaceae</taxon>
        <taxon>Lysinibacillus</taxon>
    </lineage>
</organism>
<evidence type="ECO:0000313" key="2">
    <source>
        <dbReference type="EMBL" id="KMY32418.1"/>
    </source>
</evidence>
<proteinExistence type="predicted"/>
<name>A0A0K9FE00_9BACI</name>
<keyword evidence="1" id="KW-0472">Membrane</keyword>
<dbReference type="Proteomes" id="UP000037326">
    <property type="component" value="Unassembled WGS sequence"/>
</dbReference>
<dbReference type="AlphaFoldDB" id="A0A0K9FE00"/>
<dbReference type="OrthoDB" id="2940592at2"/>